<dbReference type="GO" id="GO:0000278">
    <property type="term" value="P:mitotic cell cycle"/>
    <property type="evidence" value="ECO:0007669"/>
    <property type="project" value="TreeGrafter"/>
</dbReference>
<reference evidence="12" key="1">
    <citation type="journal article" date="2013" name="Science">
        <title>Comparative analysis of bat genomes provides insight into the evolution of flight and immunity.</title>
        <authorList>
            <person name="Zhang G."/>
            <person name="Cowled C."/>
            <person name="Shi Z."/>
            <person name="Huang Z."/>
            <person name="Bishop-Lilly K.A."/>
            <person name="Fang X."/>
            <person name="Wynne J.W."/>
            <person name="Xiong Z."/>
            <person name="Baker M.L."/>
            <person name="Zhao W."/>
            <person name="Tachedjian M."/>
            <person name="Zhu Y."/>
            <person name="Zhou P."/>
            <person name="Jiang X."/>
            <person name="Ng J."/>
            <person name="Yang L."/>
            <person name="Wu L."/>
            <person name="Xiao J."/>
            <person name="Feng Y."/>
            <person name="Chen Y."/>
            <person name="Sun X."/>
            <person name="Zhang Y."/>
            <person name="Marsh G.A."/>
            <person name="Crameri G."/>
            <person name="Broder C.C."/>
            <person name="Frey K.G."/>
            <person name="Wang L.F."/>
            <person name="Wang J."/>
        </authorList>
    </citation>
    <scope>NUCLEOTIDE SEQUENCE [LARGE SCALE GENOMIC DNA]</scope>
</reference>
<dbReference type="Pfam" id="PF12738">
    <property type="entry name" value="PTCB-BRCT"/>
    <property type="match status" value="1"/>
</dbReference>
<dbReference type="SUPFAM" id="SSF52113">
    <property type="entry name" value="BRCT domain"/>
    <property type="match status" value="2"/>
</dbReference>
<feature type="compositionally biased region" description="Basic and acidic residues" evidence="9">
    <location>
        <begin position="551"/>
        <end position="575"/>
    </location>
</feature>
<feature type="compositionally biased region" description="Pro residues" evidence="9">
    <location>
        <begin position="401"/>
        <end position="411"/>
    </location>
</feature>
<feature type="domain" description="BRCT" evidence="10">
    <location>
        <begin position="608"/>
        <end position="666"/>
    </location>
</feature>
<proteinExistence type="predicted"/>
<keyword evidence="3" id="KW-0963">Cytoplasm</keyword>
<feature type="compositionally biased region" description="Polar residues" evidence="9">
    <location>
        <begin position="276"/>
        <end position="285"/>
    </location>
</feature>
<dbReference type="CDD" id="cd17736">
    <property type="entry name" value="BRCT_microcephalin_rpt2"/>
    <property type="match status" value="1"/>
</dbReference>
<dbReference type="GO" id="GO:0005813">
    <property type="term" value="C:centrosome"/>
    <property type="evidence" value="ECO:0007669"/>
    <property type="project" value="UniProtKB-SubCell"/>
</dbReference>
<evidence type="ECO:0000256" key="5">
    <source>
        <dbReference type="ARBA" id="ARBA00022737"/>
    </source>
</evidence>
<evidence type="ECO:0000256" key="8">
    <source>
        <dbReference type="ARBA" id="ARBA00026061"/>
    </source>
</evidence>
<feature type="compositionally biased region" description="Low complexity" evidence="9">
    <location>
        <begin position="376"/>
        <end position="389"/>
    </location>
</feature>
<accession>L5KFF5</accession>
<dbReference type="eggNOG" id="KOG4362">
    <property type="taxonomic scope" value="Eukaryota"/>
</dbReference>
<dbReference type="InterPro" id="IPR036420">
    <property type="entry name" value="BRCT_dom_sf"/>
</dbReference>
<dbReference type="InterPro" id="IPR022047">
    <property type="entry name" value="Microcephalin-like"/>
</dbReference>
<dbReference type="Pfam" id="PF12258">
    <property type="entry name" value="Microcephalin"/>
    <property type="match status" value="1"/>
</dbReference>
<evidence type="ECO:0000256" key="9">
    <source>
        <dbReference type="SAM" id="MobiDB-lite"/>
    </source>
</evidence>
<evidence type="ECO:0000256" key="1">
    <source>
        <dbReference type="ARBA" id="ARBA00004300"/>
    </source>
</evidence>
<dbReference type="GO" id="GO:0021987">
    <property type="term" value="P:cerebral cortex development"/>
    <property type="evidence" value="ECO:0007669"/>
    <property type="project" value="InterPro"/>
</dbReference>
<dbReference type="EMBL" id="KB030771">
    <property type="protein sequence ID" value="ELK10062.1"/>
    <property type="molecule type" value="Genomic_DNA"/>
</dbReference>
<comment type="subunit">
    <text evidence="8">Interacts with CDC27 and maybe other components of the APC/C complex. Interacts with histone variant H2AX under DNA damage conditions.</text>
</comment>
<dbReference type="PANTHER" id="PTHR14625:SF3">
    <property type="entry name" value="MICROCEPHALIN"/>
    <property type="match status" value="1"/>
</dbReference>
<evidence type="ECO:0000313" key="12">
    <source>
        <dbReference type="Proteomes" id="UP000010552"/>
    </source>
</evidence>
<keyword evidence="5" id="KW-0677">Repeat</keyword>
<dbReference type="PANTHER" id="PTHR14625">
    <property type="entry name" value="MICROCEPHALIN"/>
    <property type="match status" value="1"/>
</dbReference>
<feature type="domain" description="BRCT" evidence="10">
    <location>
        <begin position="1"/>
        <end position="45"/>
    </location>
</feature>
<dbReference type="InterPro" id="IPR029504">
    <property type="entry name" value="Microcephalin_mammal"/>
</dbReference>
<keyword evidence="12" id="KW-1185">Reference proteome</keyword>
<dbReference type="Proteomes" id="UP000010552">
    <property type="component" value="Unassembled WGS sequence"/>
</dbReference>
<name>L5KFF5_PTEAL</name>
<evidence type="ECO:0000256" key="7">
    <source>
        <dbReference type="ARBA" id="ARBA00025455"/>
    </source>
</evidence>
<gene>
    <name evidence="11" type="ORF">PAL_GLEAN10015323</name>
</gene>
<feature type="region of interest" description="Disordered" evidence="9">
    <location>
        <begin position="465"/>
        <end position="583"/>
    </location>
</feature>
<dbReference type="InParanoid" id="L5KFF5"/>
<dbReference type="InterPro" id="IPR001357">
    <property type="entry name" value="BRCT_dom"/>
</dbReference>
<comment type="subcellular location">
    <subcellularLocation>
        <location evidence="1">Cytoplasm</location>
        <location evidence="1">Cytoskeleton</location>
        <location evidence="1">Microtubule organizing center</location>
        <location evidence="1">Centrosome</location>
    </subcellularLocation>
</comment>
<organism evidence="11 12">
    <name type="scientific">Pteropus alecto</name>
    <name type="common">Black flying fox</name>
    <dbReference type="NCBI Taxonomy" id="9402"/>
    <lineage>
        <taxon>Eukaryota</taxon>
        <taxon>Metazoa</taxon>
        <taxon>Chordata</taxon>
        <taxon>Craniata</taxon>
        <taxon>Vertebrata</taxon>
        <taxon>Euteleostomi</taxon>
        <taxon>Mammalia</taxon>
        <taxon>Eutheria</taxon>
        <taxon>Laurasiatheria</taxon>
        <taxon>Chiroptera</taxon>
        <taxon>Yinpterochiroptera</taxon>
        <taxon>Pteropodoidea</taxon>
        <taxon>Pteropodidae</taxon>
        <taxon>Pteropodinae</taxon>
        <taxon>Pteropus</taxon>
    </lineage>
</organism>
<feature type="region of interest" description="Disordered" evidence="9">
    <location>
        <begin position="252"/>
        <end position="421"/>
    </location>
</feature>
<dbReference type="AlphaFoldDB" id="L5KFF5"/>
<dbReference type="CDD" id="cd17716">
    <property type="entry name" value="BRCT_microcephalin_rpt1"/>
    <property type="match status" value="1"/>
</dbReference>
<dbReference type="Gene3D" id="3.40.50.10190">
    <property type="entry name" value="BRCT domain"/>
    <property type="match status" value="2"/>
</dbReference>
<dbReference type="FunFam" id="3.40.50.10190:FF:000047">
    <property type="entry name" value="Microcephalin"/>
    <property type="match status" value="1"/>
</dbReference>
<dbReference type="PROSITE" id="PS50172">
    <property type="entry name" value="BRCT"/>
    <property type="match status" value="2"/>
</dbReference>
<keyword evidence="6" id="KW-0206">Cytoskeleton</keyword>
<protein>
    <recommendedName>
        <fullName evidence="2">Microcephalin</fullName>
    </recommendedName>
</protein>
<keyword evidence="4" id="KW-0597">Phosphoprotein</keyword>
<dbReference type="STRING" id="9402.L5KFF5"/>
<comment type="function">
    <text evidence="7">Implicated in chromosome condensation and DNA damage induced cellular responses. May play a role in neurogenesis and regulation of the size of the cerebral cortex.</text>
</comment>
<evidence type="ECO:0000313" key="11">
    <source>
        <dbReference type="EMBL" id="ELK10062.1"/>
    </source>
</evidence>
<evidence type="ECO:0000256" key="3">
    <source>
        <dbReference type="ARBA" id="ARBA00022490"/>
    </source>
</evidence>
<evidence type="ECO:0000256" key="4">
    <source>
        <dbReference type="ARBA" id="ARBA00022553"/>
    </source>
</evidence>
<evidence type="ECO:0000256" key="6">
    <source>
        <dbReference type="ARBA" id="ARBA00023212"/>
    </source>
</evidence>
<feature type="compositionally biased region" description="Basic and acidic residues" evidence="9">
    <location>
        <begin position="391"/>
        <end position="400"/>
    </location>
</feature>
<evidence type="ECO:0000256" key="2">
    <source>
        <dbReference type="ARBA" id="ARBA00017027"/>
    </source>
</evidence>
<evidence type="ECO:0000259" key="10">
    <source>
        <dbReference type="PROSITE" id="PS50172"/>
    </source>
</evidence>
<sequence>MGAKVSKTFNKQVTHVVFKDGYQSTWDKAQKKGVKLVSVLWVDKCRTAGVHVDEALFPAANTPACLPYLSKKKHKCMQPKDFIPKTPENDKRLQKKFEKMANELQRQKTTLDDDRPALLFDSDGSLMYSPTIKMYSGHHSAMEKRLQEMKQKRENLSPTSSQMIEKSYDDPVNSSCEASLNISHDTLRSDESLAGGRHLSFDDLCGNSGCGSQERGLGGFAPTVTSDARGSWPVPRASGACPWPSPGHLCPLPAPESVSDPSKGEVHGQRGPVSGAVTTVPSGQKLSRGVSEETSDEKKDSSCPVFPAARGHRAGQSRPRSSSAKRKRAPELLDPPGQERPGKRKSSRRPARDLWLQASGGSAAAPALHTPGGGASSYESSYDDYFSPDNLEERGAETRPGRPPSPGPAPPGRRAHLSKRRRAGVLAMCDLSCIGGDPRAGDVTNWTAKANSAFQRWRGDVAGSAAGRVAPAEAPGCQDGEGVGPAGRSSPPGATEPAWRARGAPGGRADDPPAGGSRGDTEEPVGLEAVQREDAAWSVSSPSAGVKNGPTRRDAFEGSQEGCKHLVRPHEESEKRRKGQKPTRTLVMTSMPSEKQIIVVQVVDKLKGFSFAPEVCDTTTHVLAGGPRRTLNVLLGLARGCWVLAFEWVLWSLELGHWISEEPFELSDSFPAAPVSQTLLYDGNIFNLVFSGNYYANIML</sequence>